<gene>
    <name evidence="2" type="ORF">QC762_201323</name>
</gene>
<proteinExistence type="predicted"/>
<evidence type="ECO:0000256" key="1">
    <source>
        <dbReference type="SAM" id="MobiDB-lite"/>
    </source>
</evidence>
<comment type="caution">
    <text evidence="2">The sequence shown here is derived from an EMBL/GenBank/DDBJ whole genome shotgun (WGS) entry which is preliminary data.</text>
</comment>
<accession>A0ABR0GPY5</accession>
<organism evidence="2 3">
    <name type="scientific">Podospora pseudocomata</name>
    <dbReference type="NCBI Taxonomy" id="2093779"/>
    <lineage>
        <taxon>Eukaryota</taxon>
        <taxon>Fungi</taxon>
        <taxon>Dikarya</taxon>
        <taxon>Ascomycota</taxon>
        <taxon>Pezizomycotina</taxon>
        <taxon>Sordariomycetes</taxon>
        <taxon>Sordariomycetidae</taxon>
        <taxon>Sordariales</taxon>
        <taxon>Podosporaceae</taxon>
        <taxon>Podospora</taxon>
    </lineage>
</organism>
<dbReference type="RefSeq" id="XP_062746801.1">
    <property type="nucleotide sequence ID" value="XM_062887023.1"/>
</dbReference>
<feature type="region of interest" description="Disordered" evidence="1">
    <location>
        <begin position="238"/>
        <end position="297"/>
    </location>
</feature>
<name>A0ABR0GPY5_9PEZI</name>
<dbReference type="GeneID" id="87906930"/>
<dbReference type="Proteomes" id="UP001323405">
    <property type="component" value="Unassembled WGS sequence"/>
</dbReference>
<feature type="compositionally biased region" description="Basic and acidic residues" evidence="1">
    <location>
        <begin position="284"/>
        <end position="297"/>
    </location>
</feature>
<keyword evidence="3" id="KW-1185">Reference proteome</keyword>
<reference evidence="2 3" key="1">
    <citation type="journal article" date="2023" name="bioRxiv">
        <title>High-quality genome assemblies of four members of thePodospora anserinaspecies complex.</title>
        <authorList>
            <person name="Ament-Velasquez S.L."/>
            <person name="Vogan A.A."/>
            <person name="Wallerman O."/>
            <person name="Hartmann F."/>
            <person name="Gautier V."/>
            <person name="Silar P."/>
            <person name="Giraud T."/>
            <person name="Johannesson H."/>
        </authorList>
    </citation>
    <scope>NUCLEOTIDE SEQUENCE [LARGE SCALE GENOMIC DNA]</scope>
    <source>
        <strain evidence="2 3">CBS 415.72m</strain>
    </source>
</reference>
<evidence type="ECO:0000313" key="2">
    <source>
        <dbReference type="EMBL" id="KAK4657828.1"/>
    </source>
</evidence>
<dbReference type="EMBL" id="JAFFHA010000003">
    <property type="protein sequence ID" value="KAK4657828.1"/>
    <property type="molecule type" value="Genomic_DNA"/>
</dbReference>
<feature type="compositionally biased region" description="Basic and acidic residues" evidence="1">
    <location>
        <begin position="247"/>
        <end position="266"/>
    </location>
</feature>
<sequence length="317" mass="34666">MAAKPGNSLPKNLLSSPFLGELLAKRSVYVKVRPAPQSLTQRRAILRVLRQHGRIEVFKSLGEPHSFISVASDSATARNLILKAPLEVAFASAPSPPPSGTQTEEEQQGEKFLVDIFEAGGYNHKRFASHLSPLAGPWKNITAYPGDLATTVTVPGLTDGDGDKREVHEDEGLLKSFARRHLEAGYKGDNGWRGMTDWEGGGQDGGEYREDGETFEGGWRGRVMRGRWRGRGYGGLVRGEVSGEGEEGGRKEEGERKEKGKEIEKVKIRRIVSGGGGGGGEVLPQKDEVARQEKVEEGRRWTVKERSGLVGGVKRWV</sequence>
<evidence type="ECO:0000313" key="3">
    <source>
        <dbReference type="Proteomes" id="UP001323405"/>
    </source>
</evidence>
<protein>
    <submittedName>
        <fullName evidence="2">Uncharacterized protein</fullName>
    </submittedName>
</protein>